<dbReference type="PANTHER" id="PTHR30026">
    <property type="entry name" value="OUTER MEMBRANE PROTEIN TOLC"/>
    <property type="match status" value="1"/>
</dbReference>
<dbReference type="RefSeq" id="WP_116495508.1">
    <property type="nucleotide sequence ID" value="NZ_QENZ01000003.1"/>
</dbReference>
<dbReference type="Gene3D" id="1.20.1600.10">
    <property type="entry name" value="Outer membrane efflux proteins (OEP)"/>
    <property type="match status" value="1"/>
</dbReference>
<keyword evidence="3" id="KW-0813">Transport</keyword>
<protein>
    <submittedName>
        <fullName evidence="8">Outer membrane protein TolC</fullName>
    </submittedName>
</protein>
<accession>A0A7L4UQA9</accession>
<dbReference type="EMBL" id="QENZ01000003">
    <property type="protein sequence ID" value="PVX51940.1"/>
    <property type="molecule type" value="Genomic_DNA"/>
</dbReference>
<evidence type="ECO:0000256" key="4">
    <source>
        <dbReference type="ARBA" id="ARBA00022452"/>
    </source>
</evidence>
<comment type="similarity">
    <text evidence="2">Belongs to the outer membrane factor (OMF) (TC 1.B.17) family.</text>
</comment>
<evidence type="ECO:0000256" key="6">
    <source>
        <dbReference type="ARBA" id="ARBA00023136"/>
    </source>
</evidence>
<comment type="caution">
    <text evidence="8">The sequence shown here is derived from an EMBL/GenBank/DDBJ whole genome shotgun (WGS) entry which is preliminary data.</text>
</comment>
<evidence type="ECO:0000256" key="5">
    <source>
        <dbReference type="ARBA" id="ARBA00022692"/>
    </source>
</evidence>
<dbReference type="PANTHER" id="PTHR30026:SF20">
    <property type="entry name" value="OUTER MEMBRANE PROTEIN TOLC"/>
    <property type="match status" value="1"/>
</dbReference>
<keyword evidence="5" id="KW-0812">Transmembrane</keyword>
<evidence type="ECO:0000313" key="8">
    <source>
        <dbReference type="EMBL" id="PVX51940.1"/>
    </source>
</evidence>
<name>A0A7L4UQA9_BALHA</name>
<dbReference type="Proteomes" id="UP000251835">
    <property type="component" value="Unassembled WGS sequence"/>
</dbReference>
<evidence type="ECO:0000256" key="7">
    <source>
        <dbReference type="ARBA" id="ARBA00023237"/>
    </source>
</evidence>
<keyword evidence="4" id="KW-1134">Transmembrane beta strand</keyword>
<evidence type="ECO:0000256" key="2">
    <source>
        <dbReference type="ARBA" id="ARBA00007613"/>
    </source>
</evidence>
<keyword evidence="9" id="KW-1185">Reference proteome</keyword>
<keyword evidence="6" id="KW-0472">Membrane</keyword>
<dbReference type="SUPFAM" id="SSF56954">
    <property type="entry name" value="Outer membrane efflux proteins (OEP)"/>
    <property type="match status" value="1"/>
</dbReference>
<evidence type="ECO:0000313" key="9">
    <source>
        <dbReference type="Proteomes" id="UP000251835"/>
    </source>
</evidence>
<evidence type="ECO:0000256" key="1">
    <source>
        <dbReference type="ARBA" id="ARBA00004442"/>
    </source>
</evidence>
<dbReference type="GO" id="GO:0015562">
    <property type="term" value="F:efflux transmembrane transporter activity"/>
    <property type="evidence" value="ECO:0007669"/>
    <property type="project" value="InterPro"/>
</dbReference>
<gene>
    <name evidence="8" type="ORF">C7377_0234</name>
</gene>
<dbReference type="Pfam" id="PF02321">
    <property type="entry name" value="OEP"/>
    <property type="match status" value="2"/>
</dbReference>
<dbReference type="GO" id="GO:0015288">
    <property type="term" value="F:porin activity"/>
    <property type="evidence" value="ECO:0007669"/>
    <property type="project" value="TreeGrafter"/>
</dbReference>
<dbReference type="AlphaFoldDB" id="A0A7L4UQA9"/>
<dbReference type="InterPro" id="IPR051906">
    <property type="entry name" value="TolC-like"/>
</dbReference>
<comment type="subcellular location">
    <subcellularLocation>
        <location evidence="1">Cell outer membrane</location>
    </subcellularLocation>
</comment>
<dbReference type="InterPro" id="IPR003423">
    <property type="entry name" value="OMP_efflux"/>
</dbReference>
<sequence>MKRYITIILILFCIKGFSQTLDDYFVIAAENNPGLQAKYKEYEASLQKISQVNTLQDPTFSFGYFISPVETRVGAQKTKFSLSQAFPWFGTLKAQGNTASILAEAKFQEFIEARNKLYFQVASAYYPLYELQEWLQIEQENITILNSYKKIANQKFKNGKGAMVDVLRTDIMLKDAETSLEILRLKEKPLRITFNKLLNRQEDEKILINDSLQLDIFSINYKKDSIFNNPKLKALELKQQANKSAEIAIQKQRMPKIGVGLDYVVINERPDVSIDDNGKDVIMPMVSVSIPIFSKKYNAATKEAQLLQESYKFQKQDVVNSLNADYEMAVFQLQEQEKLINLYTDQLQTVQQSLRLLLTSYGNSGKEFEEVLRMQQESLQYQKMIATAMKAYHIAMAKVNYLISKSY</sequence>
<reference evidence="8 9" key="1">
    <citation type="submission" date="2018-05" db="EMBL/GenBank/DDBJ databases">
        <title>Genomic Encyclopedia of Type Strains, Phase IV (KMG-IV): sequencing the most valuable type-strain genomes for metagenomic binning, comparative biology and taxonomic classification.</title>
        <authorList>
            <person name="Goeker M."/>
        </authorList>
    </citation>
    <scope>NUCLEOTIDE SEQUENCE [LARGE SCALE GENOMIC DNA]</scope>
    <source>
        <strain evidence="8 9">DSM 28579</strain>
    </source>
</reference>
<dbReference type="GO" id="GO:0009279">
    <property type="term" value="C:cell outer membrane"/>
    <property type="evidence" value="ECO:0007669"/>
    <property type="project" value="UniProtKB-SubCell"/>
</dbReference>
<dbReference type="OrthoDB" id="1680428at2"/>
<proteinExistence type="inferred from homology"/>
<keyword evidence="7" id="KW-0998">Cell outer membrane</keyword>
<evidence type="ECO:0000256" key="3">
    <source>
        <dbReference type="ARBA" id="ARBA00022448"/>
    </source>
</evidence>
<organism evidence="8 9">
    <name type="scientific">Balneicella halophila</name>
    <dbReference type="NCBI Taxonomy" id="1537566"/>
    <lineage>
        <taxon>Bacteria</taxon>
        <taxon>Pseudomonadati</taxon>
        <taxon>Bacteroidota</taxon>
        <taxon>Bacteroidia</taxon>
        <taxon>Bacteroidales</taxon>
        <taxon>Balneicellaceae</taxon>
        <taxon>Balneicella</taxon>
    </lineage>
</organism>
<dbReference type="GO" id="GO:1990281">
    <property type="term" value="C:efflux pump complex"/>
    <property type="evidence" value="ECO:0007669"/>
    <property type="project" value="TreeGrafter"/>
</dbReference>